<evidence type="ECO:0000256" key="2">
    <source>
        <dbReference type="ARBA" id="ARBA00022692"/>
    </source>
</evidence>
<dbReference type="GO" id="GO:0016020">
    <property type="term" value="C:membrane"/>
    <property type="evidence" value="ECO:0007669"/>
    <property type="project" value="UniProtKB-SubCell"/>
</dbReference>
<dbReference type="Gene3D" id="3.30.40.10">
    <property type="entry name" value="Zinc/RING finger domain, C3HC4 (zinc finger)"/>
    <property type="match status" value="1"/>
</dbReference>
<evidence type="ECO:0000256" key="5">
    <source>
        <dbReference type="PROSITE-ProRule" id="PRU00175"/>
    </source>
</evidence>
<dbReference type="Proteomes" id="UP000008312">
    <property type="component" value="Unassembled WGS sequence"/>
</dbReference>
<dbReference type="SMART" id="SM00184">
    <property type="entry name" value="RING"/>
    <property type="match status" value="1"/>
</dbReference>
<keyword evidence="3 6" id="KW-1133">Transmembrane helix</keyword>
<dbReference type="InParanoid" id="D8M2H2"/>
<dbReference type="InterPro" id="IPR003137">
    <property type="entry name" value="PA_domain"/>
</dbReference>
<evidence type="ECO:0000256" key="4">
    <source>
        <dbReference type="ARBA" id="ARBA00023136"/>
    </source>
</evidence>
<evidence type="ECO:0000256" key="1">
    <source>
        <dbReference type="ARBA" id="ARBA00004370"/>
    </source>
</evidence>
<gene>
    <name evidence="8" type="ORF">GSBLH_T00006427001</name>
</gene>
<feature type="transmembrane region" description="Helical" evidence="6">
    <location>
        <begin position="305"/>
        <end position="322"/>
    </location>
</feature>
<dbReference type="Gene3D" id="3.50.30.30">
    <property type="match status" value="1"/>
</dbReference>
<evidence type="ECO:0000256" key="3">
    <source>
        <dbReference type="ARBA" id="ARBA00022989"/>
    </source>
</evidence>
<sequence>MDVYALEVIFPVNETLIHRNMEFGPYYAIVGPLVVSDPQVVCEDVKKNYSEQIVLTMKSDDDIGCPFEYQVWLLENAGAKAVVIMDNIARDYYLDTLPTNDTIASLINISSVYISMKDGETLMSLVQSNVTIVSISEIGEYNIITADGGRVVLAIYIALIIILYICSKCYFSDSNIVKRVISRRRTLYNSIKTMTISRKGSSIRRDMCHIIGFHQKENGVLDLEKVIECNSTCSICLCEFQVKDRVKRLPCGHLFHKACLDPWFLDVTSSCPVCKQHITRQGMVPKEEDRTDYELMKALQTRKKVSKFWCWFIGINLLIIIPCL</sequence>
<accession>D8M2H2</accession>
<evidence type="ECO:0000313" key="8">
    <source>
        <dbReference type="EMBL" id="CBK22261.2"/>
    </source>
</evidence>
<keyword evidence="2 6" id="KW-0812">Transmembrane</keyword>
<proteinExistence type="predicted"/>
<dbReference type="GeneID" id="24922551"/>
<feature type="transmembrane region" description="Helical" evidence="6">
    <location>
        <begin position="151"/>
        <end position="171"/>
    </location>
</feature>
<dbReference type="GO" id="GO:0061630">
    <property type="term" value="F:ubiquitin protein ligase activity"/>
    <property type="evidence" value="ECO:0007669"/>
    <property type="project" value="TreeGrafter"/>
</dbReference>
<dbReference type="InterPro" id="IPR013083">
    <property type="entry name" value="Znf_RING/FYVE/PHD"/>
</dbReference>
<dbReference type="PROSITE" id="PS50089">
    <property type="entry name" value="ZF_RING_2"/>
    <property type="match status" value="1"/>
</dbReference>
<evidence type="ECO:0000256" key="6">
    <source>
        <dbReference type="SAM" id="Phobius"/>
    </source>
</evidence>
<organism evidence="8">
    <name type="scientific">Blastocystis hominis</name>
    <dbReference type="NCBI Taxonomy" id="12968"/>
    <lineage>
        <taxon>Eukaryota</taxon>
        <taxon>Sar</taxon>
        <taxon>Stramenopiles</taxon>
        <taxon>Bigyra</taxon>
        <taxon>Opalozoa</taxon>
        <taxon>Opalinata</taxon>
        <taxon>Blastocystidae</taxon>
        <taxon>Blastocystis</taxon>
    </lineage>
</organism>
<keyword evidence="5" id="KW-0862">Zinc</keyword>
<dbReference type="CDD" id="cd16448">
    <property type="entry name" value="RING-H2"/>
    <property type="match status" value="1"/>
</dbReference>
<dbReference type="SUPFAM" id="SSF57850">
    <property type="entry name" value="RING/U-box"/>
    <property type="match status" value="1"/>
</dbReference>
<comment type="subcellular location">
    <subcellularLocation>
        <location evidence="1">Membrane</location>
    </subcellularLocation>
</comment>
<protein>
    <recommendedName>
        <fullName evidence="7">RING-type domain-containing protein</fullName>
    </recommendedName>
</protein>
<evidence type="ECO:0000313" key="9">
    <source>
        <dbReference type="Proteomes" id="UP000008312"/>
    </source>
</evidence>
<dbReference type="InterPro" id="IPR001841">
    <property type="entry name" value="Znf_RING"/>
</dbReference>
<evidence type="ECO:0000259" key="7">
    <source>
        <dbReference type="PROSITE" id="PS50089"/>
    </source>
</evidence>
<keyword evidence="4 6" id="KW-0472">Membrane</keyword>
<dbReference type="GO" id="GO:0008270">
    <property type="term" value="F:zinc ion binding"/>
    <property type="evidence" value="ECO:0007669"/>
    <property type="project" value="UniProtKB-KW"/>
</dbReference>
<dbReference type="RefSeq" id="XP_012896309.1">
    <property type="nucleotide sequence ID" value="XM_013040855.1"/>
</dbReference>
<dbReference type="EMBL" id="FN668649">
    <property type="protein sequence ID" value="CBK22261.2"/>
    <property type="molecule type" value="Genomic_DNA"/>
</dbReference>
<dbReference type="SUPFAM" id="SSF52025">
    <property type="entry name" value="PA domain"/>
    <property type="match status" value="1"/>
</dbReference>
<keyword evidence="5" id="KW-0863">Zinc-finger</keyword>
<dbReference type="InterPro" id="IPR051826">
    <property type="entry name" value="E3_ubiquitin-ligase_domain"/>
</dbReference>
<dbReference type="GO" id="GO:0006511">
    <property type="term" value="P:ubiquitin-dependent protein catabolic process"/>
    <property type="evidence" value="ECO:0007669"/>
    <property type="project" value="TreeGrafter"/>
</dbReference>
<dbReference type="OrthoDB" id="8062037at2759"/>
<dbReference type="PANTHER" id="PTHR22765">
    <property type="entry name" value="RING FINGER AND PROTEASE ASSOCIATED DOMAIN-CONTAINING"/>
    <property type="match status" value="1"/>
</dbReference>
<reference evidence="8" key="1">
    <citation type="submission" date="2010-02" db="EMBL/GenBank/DDBJ databases">
        <title>Sequencing and annotation of the Blastocystis hominis genome.</title>
        <authorList>
            <person name="Wincker P."/>
        </authorList>
    </citation>
    <scope>NUCLEOTIDE SEQUENCE</scope>
    <source>
        <strain evidence="8">Singapore isolate B</strain>
    </source>
</reference>
<dbReference type="InterPro" id="IPR046450">
    <property type="entry name" value="PA_dom_sf"/>
</dbReference>
<keyword evidence="9" id="KW-1185">Reference proteome</keyword>
<keyword evidence="5" id="KW-0479">Metal-binding</keyword>
<dbReference type="AlphaFoldDB" id="D8M2H2"/>
<dbReference type="Pfam" id="PF02225">
    <property type="entry name" value="PA"/>
    <property type="match status" value="1"/>
</dbReference>
<name>D8M2H2_BLAHO</name>
<dbReference type="Pfam" id="PF13639">
    <property type="entry name" value="zf-RING_2"/>
    <property type="match status" value="1"/>
</dbReference>
<feature type="domain" description="RING-type" evidence="7">
    <location>
        <begin position="233"/>
        <end position="275"/>
    </location>
</feature>